<reference evidence="3" key="1">
    <citation type="submission" date="2009-05" db="EMBL/GenBank/DDBJ databases">
        <title>Complete sequence of Tolumonas auensis DSM 9187.</title>
        <authorList>
            <consortium name="US DOE Joint Genome Institute"/>
            <person name="Lucas S."/>
            <person name="Copeland A."/>
            <person name="Lapidus A."/>
            <person name="Glavina del Rio T."/>
            <person name="Tice H."/>
            <person name="Bruce D."/>
            <person name="Goodwin L."/>
            <person name="Pitluck S."/>
            <person name="Chertkov O."/>
            <person name="Brettin T."/>
            <person name="Detter J.C."/>
            <person name="Han C."/>
            <person name="Larimer F."/>
            <person name="Land M."/>
            <person name="Hauser L."/>
            <person name="Kyrpides N."/>
            <person name="Mikhailova N."/>
            <person name="Spring S."/>
            <person name="Beller H."/>
        </authorList>
    </citation>
    <scope>NUCLEOTIDE SEQUENCE [LARGE SCALE GENOMIC DNA]</scope>
    <source>
        <strain evidence="3">DSM 9187 / TA4</strain>
    </source>
</reference>
<dbReference type="OrthoDB" id="336415at2"/>
<dbReference type="InterPro" id="IPR000182">
    <property type="entry name" value="GNAT_dom"/>
</dbReference>
<gene>
    <name evidence="2" type="ordered locus">Tola_1299</name>
</gene>
<accession>C4LE95</accession>
<organism evidence="2 3">
    <name type="scientific">Tolumonas auensis (strain DSM 9187 / NBRC 110442 / TA 4)</name>
    <dbReference type="NCBI Taxonomy" id="595494"/>
    <lineage>
        <taxon>Bacteria</taxon>
        <taxon>Pseudomonadati</taxon>
        <taxon>Pseudomonadota</taxon>
        <taxon>Gammaproteobacteria</taxon>
        <taxon>Aeromonadales</taxon>
        <taxon>Aeromonadaceae</taxon>
        <taxon>Tolumonas</taxon>
    </lineage>
</organism>
<dbReference type="AlphaFoldDB" id="C4LE95"/>
<dbReference type="PANTHER" id="PTHR43617">
    <property type="entry name" value="L-AMINO ACID N-ACETYLTRANSFERASE"/>
    <property type="match status" value="1"/>
</dbReference>
<dbReference type="SUPFAM" id="SSF55729">
    <property type="entry name" value="Acyl-CoA N-acyltransferases (Nat)"/>
    <property type="match status" value="1"/>
</dbReference>
<dbReference type="CDD" id="cd04301">
    <property type="entry name" value="NAT_SF"/>
    <property type="match status" value="1"/>
</dbReference>
<reference evidence="2 3" key="2">
    <citation type="journal article" date="2011" name="Stand. Genomic Sci.">
        <title>Complete genome sequence of Tolumonas auensis type strain (TA 4).</title>
        <authorList>
            <person name="Chertkov O."/>
            <person name="Copeland A."/>
            <person name="Lucas S."/>
            <person name="Lapidus A."/>
            <person name="Berry K.W."/>
            <person name="Detter J.C."/>
            <person name="Del Rio T.G."/>
            <person name="Hammon N."/>
            <person name="Dalin E."/>
            <person name="Tice H."/>
            <person name="Pitluck S."/>
            <person name="Richardson P."/>
            <person name="Bruce D."/>
            <person name="Goodwin L."/>
            <person name="Han C."/>
            <person name="Tapia R."/>
            <person name="Saunders E."/>
            <person name="Schmutz J."/>
            <person name="Brettin T."/>
            <person name="Larimer F."/>
            <person name="Land M."/>
            <person name="Hauser L."/>
            <person name="Spring S."/>
            <person name="Rohde M."/>
            <person name="Kyrpides N.C."/>
            <person name="Ivanova N."/>
            <person name="Goker M."/>
            <person name="Beller H.R."/>
            <person name="Klenk H.P."/>
            <person name="Woyke T."/>
        </authorList>
    </citation>
    <scope>NUCLEOTIDE SEQUENCE [LARGE SCALE GENOMIC DNA]</scope>
    <source>
        <strain evidence="3">DSM 9187 / TA4</strain>
    </source>
</reference>
<dbReference type="InterPro" id="IPR050276">
    <property type="entry name" value="MshD_Acetyltransferase"/>
</dbReference>
<feature type="domain" description="N-acetyltransferase" evidence="1">
    <location>
        <begin position="1"/>
        <end position="150"/>
    </location>
</feature>
<dbReference type="KEGG" id="tau:Tola_1299"/>
<dbReference type="PANTHER" id="PTHR43617:SF38">
    <property type="entry name" value="N-ACETYLTRANSFERASE DOMAIN-CONTAINING PROTEIN"/>
    <property type="match status" value="1"/>
</dbReference>
<dbReference type="Gene3D" id="3.40.630.30">
    <property type="match status" value="1"/>
</dbReference>
<sequence length="150" mass="16789">MNGSDLNEASLVHQAAFPRQSFSYEWLECNLKAYPRFLSFVAEINNQIVGYIVWAQKSGFRAEAILELEQLAVSPQFQGQGIGRNLIEKSLPLVKEELAKKSSTLKHIMVTTRADNHAQELYKSTLGAEVEATISNLYSADEVLMIARNV</sequence>
<protein>
    <submittedName>
        <fullName evidence="2">GCN5-related N-acetyltransferase</fullName>
    </submittedName>
</protein>
<evidence type="ECO:0000313" key="3">
    <source>
        <dbReference type="Proteomes" id="UP000009073"/>
    </source>
</evidence>
<dbReference type="HOGENOM" id="CLU_1711545_0_0_6"/>
<name>C4LE95_TOLAT</name>
<dbReference type="GO" id="GO:0016747">
    <property type="term" value="F:acyltransferase activity, transferring groups other than amino-acyl groups"/>
    <property type="evidence" value="ECO:0007669"/>
    <property type="project" value="InterPro"/>
</dbReference>
<evidence type="ECO:0000313" key="2">
    <source>
        <dbReference type="EMBL" id="ACQ92916.1"/>
    </source>
</evidence>
<dbReference type="PROSITE" id="PS51186">
    <property type="entry name" value="GNAT"/>
    <property type="match status" value="1"/>
</dbReference>
<dbReference type="InterPro" id="IPR016181">
    <property type="entry name" value="Acyl_CoA_acyltransferase"/>
</dbReference>
<dbReference type="eggNOG" id="COG0456">
    <property type="taxonomic scope" value="Bacteria"/>
</dbReference>
<proteinExistence type="predicted"/>
<dbReference type="Pfam" id="PF00583">
    <property type="entry name" value="Acetyltransf_1"/>
    <property type="match status" value="1"/>
</dbReference>
<dbReference type="Proteomes" id="UP000009073">
    <property type="component" value="Chromosome"/>
</dbReference>
<dbReference type="STRING" id="595494.Tola_1299"/>
<evidence type="ECO:0000259" key="1">
    <source>
        <dbReference type="PROSITE" id="PS51186"/>
    </source>
</evidence>
<dbReference type="EMBL" id="CP001616">
    <property type="protein sequence ID" value="ACQ92916.1"/>
    <property type="molecule type" value="Genomic_DNA"/>
</dbReference>
<keyword evidence="3" id="KW-1185">Reference proteome</keyword>
<keyword evidence="2" id="KW-0808">Transferase</keyword>